<keyword evidence="1" id="KW-0472">Membrane</keyword>
<accession>A0A6J6VD37</accession>
<dbReference type="EMBL" id="CAEZYQ010000041">
    <property type="protein sequence ID" value="CAB4768417.1"/>
    <property type="molecule type" value="Genomic_DNA"/>
</dbReference>
<evidence type="ECO:0000256" key="1">
    <source>
        <dbReference type="SAM" id="Phobius"/>
    </source>
</evidence>
<feature type="transmembrane region" description="Helical" evidence="1">
    <location>
        <begin position="191"/>
        <end position="212"/>
    </location>
</feature>
<proteinExistence type="predicted"/>
<sequence length="217" mass="22309">MNRLGVRSAALALLVSVLAGLAAGLLPGRAERPTDYDSAGLAAAEASAPGDRVRAAIEGVLEDGLHVAPELEGELGPSELAPVEQVVADSPVPLFVVWWEPSYDAGYSTDYAAMAQLRVGVGEQGYYAIVSRGSGVLVEANGLSSPFVDANGMGRPGDALLRLVEELSQVPPEPPYDGEGSDYWGGPGGGLLAGVLFVGLGYAALVPVVWLVGKVVR</sequence>
<keyword evidence="1" id="KW-0812">Transmembrane</keyword>
<dbReference type="AlphaFoldDB" id="A0A6J6VD37"/>
<evidence type="ECO:0000313" key="2">
    <source>
        <dbReference type="EMBL" id="CAB4768417.1"/>
    </source>
</evidence>
<keyword evidence="1" id="KW-1133">Transmembrane helix</keyword>
<gene>
    <name evidence="2" type="ORF">UFOPK2761_03241</name>
</gene>
<protein>
    <submittedName>
        <fullName evidence="2">Unannotated protein</fullName>
    </submittedName>
</protein>
<organism evidence="2">
    <name type="scientific">freshwater metagenome</name>
    <dbReference type="NCBI Taxonomy" id="449393"/>
    <lineage>
        <taxon>unclassified sequences</taxon>
        <taxon>metagenomes</taxon>
        <taxon>ecological metagenomes</taxon>
    </lineage>
</organism>
<name>A0A6J6VD37_9ZZZZ</name>
<reference evidence="2" key="1">
    <citation type="submission" date="2020-05" db="EMBL/GenBank/DDBJ databases">
        <authorList>
            <person name="Chiriac C."/>
            <person name="Salcher M."/>
            <person name="Ghai R."/>
            <person name="Kavagutti S V."/>
        </authorList>
    </citation>
    <scope>NUCLEOTIDE SEQUENCE</scope>
</reference>